<protein>
    <submittedName>
        <fullName evidence="2">Uncharacterized protein</fullName>
    </submittedName>
</protein>
<evidence type="ECO:0000256" key="1">
    <source>
        <dbReference type="SAM" id="MobiDB-lite"/>
    </source>
</evidence>
<feature type="compositionally biased region" description="Basic residues" evidence="1">
    <location>
        <begin position="50"/>
        <end position="73"/>
    </location>
</feature>
<gene>
    <name evidence="2" type="ORF">HW555_005227</name>
</gene>
<name>A0A835L4S3_SPOEX</name>
<feature type="compositionally biased region" description="Basic and acidic residues" evidence="1">
    <location>
        <begin position="38"/>
        <end position="49"/>
    </location>
</feature>
<dbReference type="AlphaFoldDB" id="A0A835L4S3"/>
<feature type="region of interest" description="Disordered" evidence="1">
    <location>
        <begin position="1"/>
        <end position="112"/>
    </location>
</feature>
<reference evidence="2" key="1">
    <citation type="submission" date="2020-08" db="EMBL/GenBank/DDBJ databases">
        <title>Spodoptera exigua strain:BAW_Kor-Di-RS1 Genome sequencing and assembly.</title>
        <authorList>
            <person name="Kim J."/>
            <person name="Nam H.Y."/>
            <person name="Kwon M."/>
            <person name="Choi J.H."/>
            <person name="Cho S.R."/>
            <person name="Kim G.-H."/>
        </authorList>
    </citation>
    <scope>NUCLEOTIDE SEQUENCE</scope>
    <source>
        <strain evidence="2">BAW_Kor-Di-RS1</strain>
        <tissue evidence="2">Whole-body</tissue>
    </source>
</reference>
<evidence type="ECO:0000313" key="3">
    <source>
        <dbReference type="Proteomes" id="UP000648187"/>
    </source>
</evidence>
<feature type="compositionally biased region" description="Basic and acidic residues" evidence="1">
    <location>
        <begin position="15"/>
        <end position="31"/>
    </location>
</feature>
<accession>A0A835L4S3</accession>
<dbReference type="Proteomes" id="UP000648187">
    <property type="component" value="Unassembled WGS sequence"/>
</dbReference>
<organism evidence="2 3">
    <name type="scientific">Spodoptera exigua</name>
    <name type="common">Beet armyworm</name>
    <name type="synonym">Noctua fulgens</name>
    <dbReference type="NCBI Taxonomy" id="7107"/>
    <lineage>
        <taxon>Eukaryota</taxon>
        <taxon>Metazoa</taxon>
        <taxon>Ecdysozoa</taxon>
        <taxon>Arthropoda</taxon>
        <taxon>Hexapoda</taxon>
        <taxon>Insecta</taxon>
        <taxon>Pterygota</taxon>
        <taxon>Neoptera</taxon>
        <taxon>Endopterygota</taxon>
        <taxon>Lepidoptera</taxon>
        <taxon>Glossata</taxon>
        <taxon>Ditrysia</taxon>
        <taxon>Noctuoidea</taxon>
        <taxon>Noctuidae</taxon>
        <taxon>Amphipyrinae</taxon>
        <taxon>Spodoptera</taxon>
    </lineage>
</organism>
<keyword evidence="3" id="KW-1185">Reference proteome</keyword>
<dbReference type="EMBL" id="JACKWZ010000065">
    <property type="protein sequence ID" value="KAF9417813.1"/>
    <property type="molecule type" value="Genomic_DNA"/>
</dbReference>
<proteinExistence type="predicted"/>
<comment type="caution">
    <text evidence="2">The sequence shown here is derived from an EMBL/GenBank/DDBJ whole genome shotgun (WGS) entry which is preliminary data.</text>
</comment>
<evidence type="ECO:0000313" key="2">
    <source>
        <dbReference type="EMBL" id="KAF9417813.1"/>
    </source>
</evidence>
<sequence>MKRPRRSRAFPTLSSEREDRRLGSLSKERRGGLVGGARDGERVGRVQRDRRLRAHRAPPPVARRRVRPVRPVRRTGTVTPSAGGASRMTADTRSRKVLRVARSDPPAQTLPL</sequence>